<dbReference type="AlphaFoldDB" id="A0AAP3CLL0"/>
<reference evidence="1" key="1">
    <citation type="submission" date="2022-02" db="EMBL/GenBank/DDBJ databases">
        <title>Crop Bioprotection Bacillus Genome Sequencing.</title>
        <authorList>
            <person name="Dunlap C."/>
        </authorList>
    </citation>
    <scope>NUCLEOTIDE SEQUENCE</scope>
    <source>
        <strain evidence="1">98-1</strain>
    </source>
</reference>
<organism evidence="1 2">
    <name type="scientific">Bacillus vallismortis</name>
    <dbReference type="NCBI Taxonomy" id="72361"/>
    <lineage>
        <taxon>Bacteria</taxon>
        <taxon>Bacillati</taxon>
        <taxon>Bacillota</taxon>
        <taxon>Bacilli</taxon>
        <taxon>Bacillales</taxon>
        <taxon>Bacillaceae</taxon>
        <taxon>Bacillus</taxon>
    </lineage>
</organism>
<dbReference type="EMBL" id="JALAOH010000067">
    <property type="protein sequence ID" value="MCY8318521.1"/>
    <property type="molecule type" value="Genomic_DNA"/>
</dbReference>
<evidence type="ECO:0000313" key="1">
    <source>
        <dbReference type="EMBL" id="MCY8318521.1"/>
    </source>
</evidence>
<sequence>MSNSSKFAGQLKQNNIQINNLKASTSLTEKHMVDHEKKLTDTVNDFIEYQNYELKKHTENLSNPHQVTKTQLGLGNVLDVEQASKSEFDLHTEDIIRHVTNTERNTWNSKETTDGSQTKADKALENAKAYTDTHVLNKSNPHGVTKTQIGLDKVDNVQQASLTDFENHKNDTTLHVTQTEKDKWNGAQLYKLTGDTGAHKLGFAGKDIYQELKSANTTTFYSNNTTVNNPNSASIRGIQIGQEGYGEVFGMANDGTTWRNTYALDIWKGWRRLLDTADISPTWNIVTLINGAKQDSTYPFKFSISCNILWLRGSFGTLPSIGTSIAKFSNKPTQLIDFIVPTIGSYGTAKFAFTTDGDIRFDGMSTTDNTSVTRVSFNIGIPLW</sequence>
<proteinExistence type="predicted"/>
<comment type="caution">
    <text evidence="1">The sequence shown here is derived from an EMBL/GenBank/DDBJ whole genome shotgun (WGS) entry which is preliminary data.</text>
</comment>
<dbReference type="Proteomes" id="UP001067121">
    <property type="component" value="Unassembled WGS sequence"/>
</dbReference>
<dbReference type="RefSeq" id="WP_268544647.1">
    <property type="nucleotide sequence ID" value="NZ_JALAOH010000067.1"/>
</dbReference>
<evidence type="ECO:0000313" key="2">
    <source>
        <dbReference type="Proteomes" id="UP001067121"/>
    </source>
</evidence>
<protein>
    <submittedName>
        <fullName evidence="1">Uncharacterized protein</fullName>
    </submittedName>
</protein>
<gene>
    <name evidence="1" type="ORF">MOC71_17710</name>
</gene>
<accession>A0AAP3CLL0</accession>
<name>A0AAP3CLL0_BACVA</name>